<feature type="domain" description="NB-ARC" evidence="1">
    <location>
        <begin position="171"/>
        <end position="321"/>
    </location>
</feature>
<dbReference type="Proteomes" id="UP001515500">
    <property type="component" value="Chromosome 17"/>
</dbReference>
<dbReference type="InterPro" id="IPR011989">
    <property type="entry name" value="ARM-like"/>
</dbReference>
<dbReference type="GO" id="GO:0043531">
    <property type="term" value="F:ADP binding"/>
    <property type="evidence" value="ECO:0007669"/>
    <property type="project" value="InterPro"/>
</dbReference>
<dbReference type="SUPFAM" id="SSF48371">
    <property type="entry name" value="ARM repeat"/>
    <property type="match status" value="1"/>
</dbReference>
<dbReference type="Gene3D" id="3.40.50.300">
    <property type="entry name" value="P-loop containing nucleotide triphosphate hydrolases"/>
    <property type="match status" value="1"/>
</dbReference>
<dbReference type="Pfam" id="PF00931">
    <property type="entry name" value="NB-ARC"/>
    <property type="match status" value="1"/>
</dbReference>
<sequence length="1045" mass="116959">MDALQAIASATQIVYSMIGAVSALEQASRNLSEAPNRIRVLDEFVSDLENLTRHIKLKHAHKLHNPQLDRQFSSLTGLIERLHLNLSKARRVVAKNKAKNFAKVVWSSMVGDPLSKLIQLIRDDLNWWLELQKLTENVERVIESTAENAPFLLKVSAEQGYPVLNKCNYVRKLLEQDETHRVILLVGLSGIGKSCLARHVAADPPGRFVHGAVELGFGQWCSRAACNGSRNEYHKRLAKRLGTFLVQIGFMKKVKNETNGDLEDMCYLLQTALVGKKLLVLLDDVWEQDIVERFTKLYDNDCKYLVTTRNEAVFEITEAEKVEICKEDIKEISREILLYHSLLSNEELPYVAETLLDRCGHHPLTVAVMGKALRNETRVEKWDKAISDLSTYATCAPGPVSYVNEKEAKNDTLTIFGSFEFSLEAMPENSHKFFIVLASVCWAEPVPEACLEALWSVLGQESLFSLVICKLVEGSLLIKMDAHMLYHVHDMVSLYLENKTDDSIRSLLLESSLKNIASISPWLYIFGKENVRMISEDKMKFLLTVSQEHQSEAAICLETIVHALMASKSISEFEASRKSFSIILCPRVAKLICTGSKVIIVAAANAITIIFTQEEYCECAPFFEDIGALDNLISVLEDSDSPSTQAIISSVIAKLAEHGSSITVSKVLPSIPMNQLGELLAPDAVEWHETIFTTLMSLTNAGKTKAVERMIASGVDKKLLILLENGSDVAQHNALILLKTFCELGGSFRLVTLNLLPWNARLSLERYFVSDRNILLSPKPQTFEDTLNKIITGDDDKQVLDAMQDLMMFVEKASEPRILDMILQSSMIERLALLLQPTFSEHNRIRSESAFLLMKLACAGGEPIICKILEQDIIHDLVKMMQCNISELQDVAYTTLHQIVFGKGGTLVLNRLLKTGLIERIIHSLDSNKSHKTREVCVLFLVDIIEVGSKSCIERMLALQVVEKLVNVEKTGGIFKGTIMKFLKGLDMCKNLSPAERRVMKQQVVRKVRSVIKGHKLEASLIASIESSLSESSRGASSSKPRKYL</sequence>
<dbReference type="PRINTS" id="PR00364">
    <property type="entry name" value="DISEASERSIST"/>
</dbReference>
<dbReference type="Gene3D" id="1.25.10.10">
    <property type="entry name" value="Leucine-rich Repeat Variant"/>
    <property type="match status" value="2"/>
</dbReference>
<proteinExistence type="predicted"/>
<dbReference type="InterPro" id="IPR016024">
    <property type="entry name" value="ARM-type_fold"/>
</dbReference>
<organism evidence="2 3">
    <name type="scientific">Dioscorea cayennensis subsp. rotundata</name>
    <name type="common">White Guinea yam</name>
    <name type="synonym">Dioscorea rotundata</name>
    <dbReference type="NCBI Taxonomy" id="55577"/>
    <lineage>
        <taxon>Eukaryota</taxon>
        <taxon>Viridiplantae</taxon>
        <taxon>Streptophyta</taxon>
        <taxon>Embryophyta</taxon>
        <taxon>Tracheophyta</taxon>
        <taxon>Spermatophyta</taxon>
        <taxon>Magnoliopsida</taxon>
        <taxon>Liliopsida</taxon>
        <taxon>Dioscoreales</taxon>
        <taxon>Dioscoreaceae</taxon>
        <taxon>Dioscorea</taxon>
    </lineage>
</organism>
<evidence type="ECO:0000259" key="1">
    <source>
        <dbReference type="Pfam" id="PF00931"/>
    </source>
</evidence>
<dbReference type="AlphaFoldDB" id="A0AB40CZC5"/>
<dbReference type="InterPro" id="IPR042197">
    <property type="entry name" value="Apaf_helical"/>
</dbReference>
<protein>
    <submittedName>
        <fullName evidence="3">Uncharacterized protein LOC120280583</fullName>
    </submittedName>
</protein>
<evidence type="ECO:0000313" key="3">
    <source>
        <dbReference type="RefSeq" id="XP_039143388.1"/>
    </source>
</evidence>
<reference evidence="3" key="1">
    <citation type="submission" date="2025-08" db="UniProtKB">
        <authorList>
            <consortium name="RefSeq"/>
        </authorList>
    </citation>
    <scope>IDENTIFICATION</scope>
</reference>
<gene>
    <name evidence="3" type="primary">LOC120280583</name>
</gene>
<name>A0AB40CZC5_DIOCR</name>
<dbReference type="InterPro" id="IPR027417">
    <property type="entry name" value="P-loop_NTPase"/>
</dbReference>
<dbReference type="SUPFAM" id="SSF52540">
    <property type="entry name" value="P-loop containing nucleoside triphosphate hydrolases"/>
    <property type="match status" value="1"/>
</dbReference>
<dbReference type="PANTHER" id="PTHR19851">
    <property type="entry name" value="OS02G0203500 PROTEIN"/>
    <property type="match status" value="1"/>
</dbReference>
<dbReference type="GeneID" id="120280583"/>
<dbReference type="InterPro" id="IPR002182">
    <property type="entry name" value="NB-ARC"/>
</dbReference>
<accession>A0AB40CZC5</accession>
<dbReference type="Gene3D" id="1.10.8.430">
    <property type="entry name" value="Helical domain of apoptotic protease-activating factors"/>
    <property type="match status" value="1"/>
</dbReference>
<dbReference type="PANTHER" id="PTHR19851:SF7">
    <property type="entry name" value="F-BOX DOMAIN-CONTAINING PROTEIN"/>
    <property type="match status" value="1"/>
</dbReference>
<dbReference type="RefSeq" id="XP_039143388.1">
    <property type="nucleotide sequence ID" value="XM_039287454.1"/>
</dbReference>
<evidence type="ECO:0000313" key="2">
    <source>
        <dbReference type="Proteomes" id="UP001515500"/>
    </source>
</evidence>
<keyword evidence="2" id="KW-1185">Reference proteome</keyword>